<gene>
    <name evidence="2" type="ORF">BT63DRAFT_111691</name>
</gene>
<evidence type="ECO:0000313" key="3">
    <source>
        <dbReference type="Proteomes" id="UP000799302"/>
    </source>
</evidence>
<sequence>MCLVDLNHATTPCKHRWYHMIQPCASGITLTTCPGKLALEGWEIRCDFCPFCAGWDLSNHEFMIIGGSSDRHGSVSSAASTSSDGHGDFARFRGVPIGVPLSRRPSLSTSVSGARRMSRASSTGSEISTPPYDGGPVSAAIERNQQMNARVSGYMEGLPSTPEVAYSGKKKRKKASVSVARIPEPAEEIVEEQMEDTSAGTGRRRSRIGSITGFARRHSRDLTGMFR</sequence>
<dbReference type="AlphaFoldDB" id="A0A6A6TUM2"/>
<feature type="region of interest" description="Disordered" evidence="1">
    <location>
        <begin position="103"/>
        <end position="135"/>
    </location>
</feature>
<evidence type="ECO:0000256" key="1">
    <source>
        <dbReference type="SAM" id="MobiDB-lite"/>
    </source>
</evidence>
<evidence type="ECO:0000313" key="2">
    <source>
        <dbReference type="EMBL" id="KAF2663765.1"/>
    </source>
</evidence>
<dbReference type="EMBL" id="MU004244">
    <property type="protein sequence ID" value="KAF2663765.1"/>
    <property type="molecule type" value="Genomic_DNA"/>
</dbReference>
<proteinExistence type="predicted"/>
<feature type="compositionally biased region" description="Polar residues" evidence="1">
    <location>
        <begin position="119"/>
        <end position="128"/>
    </location>
</feature>
<accession>A0A6A6TUM2</accession>
<organism evidence="2 3">
    <name type="scientific">Microthyrium microscopicum</name>
    <dbReference type="NCBI Taxonomy" id="703497"/>
    <lineage>
        <taxon>Eukaryota</taxon>
        <taxon>Fungi</taxon>
        <taxon>Dikarya</taxon>
        <taxon>Ascomycota</taxon>
        <taxon>Pezizomycotina</taxon>
        <taxon>Dothideomycetes</taxon>
        <taxon>Dothideomycetes incertae sedis</taxon>
        <taxon>Microthyriales</taxon>
        <taxon>Microthyriaceae</taxon>
        <taxon>Microthyrium</taxon>
    </lineage>
</organism>
<dbReference type="OrthoDB" id="3942453at2759"/>
<protein>
    <submittedName>
        <fullName evidence="2">Uncharacterized protein</fullName>
    </submittedName>
</protein>
<keyword evidence="3" id="KW-1185">Reference proteome</keyword>
<name>A0A6A6TUM2_9PEZI</name>
<dbReference type="Proteomes" id="UP000799302">
    <property type="component" value="Unassembled WGS sequence"/>
</dbReference>
<reference evidence="2" key="1">
    <citation type="journal article" date="2020" name="Stud. Mycol.">
        <title>101 Dothideomycetes genomes: a test case for predicting lifestyles and emergence of pathogens.</title>
        <authorList>
            <person name="Haridas S."/>
            <person name="Albert R."/>
            <person name="Binder M."/>
            <person name="Bloem J."/>
            <person name="Labutti K."/>
            <person name="Salamov A."/>
            <person name="Andreopoulos B."/>
            <person name="Baker S."/>
            <person name="Barry K."/>
            <person name="Bills G."/>
            <person name="Bluhm B."/>
            <person name="Cannon C."/>
            <person name="Castanera R."/>
            <person name="Culley D."/>
            <person name="Daum C."/>
            <person name="Ezra D."/>
            <person name="Gonzalez J."/>
            <person name="Henrissat B."/>
            <person name="Kuo A."/>
            <person name="Liang C."/>
            <person name="Lipzen A."/>
            <person name="Lutzoni F."/>
            <person name="Magnuson J."/>
            <person name="Mondo S."/>
            <person name="Nolan M."/>
            <person name="Ohm R."/>
            <person name="Pangilinan J."/>
            <person name="Park H.-J."/>
            <person name="Ramirez L."/>
            <person name="Alfaro M."/>
            <person name="Sun H."/>
            <person name="Tritt A."/>
            <person name="Yoshinaga Y."/>
            <person name="Zwiers L.-H."/>
            <person name="Turgeon B."/>
            <person name="Goodwin S."/>
            <person name="Spatafora J."/>
            <person name="Crous P."/>
            <person name="Grigoriev I."/>
        </authorList>
    </citation>
    <scope>NUCLEOTIDE SEQUENCE</scope>
    <source>
        <strain evidence="2">CBS 115976</strain>
    </source>
</reference>